<keyword evidence="1" id="KW-0812">Transmembrane</keyword>
<organism evidence="2 3">
    <name type="scientific">Salinactinospora qingdaonensis</name>
    <dbReference type="NCBI Taxonomy" id="702744"/>
    <lineage>
        <taxon>Bacteria</taxon>
        <taxon>Bacillati</taxon>
        <taxon>Actinomycetota</taxon>
        <taxon>Actinomycetes</taxon>
        <taxon>Streptosporangiales</taxon>
        <taxon>Nocardiopsidaceae</taxon>
        <taxon>Salinactinospora</taxon>
    </lineage>
</organism>
<dbReference type="Gene3D" id="3.30.350.10">
    <property type="entry name" value="Subtilisin inhibitor-like"/>
    <property type="match status" value="1"/>
</dbReference>
<comment type="caution">
    <text evidence="2">The sequence shown here is derived from an EMBL/GenBank/DDBJ whole genome shotgun (WGS) entry which is preliminary data.</text>
</comment>
<feature type="transmembrane region" description="Helical" evidence="1">
    <location>
        <begin position="12"/>
        <end position="41"/>
    </location>
</feature>
<dbReference type="SUPFAM" id="SSF55399">
    <property type="entry name" value="Subtilisin inhibitor"/>
    <property type="match status" value="1"/>
</dbReference>
<dbReference type="EMBL" id="BAABDD010000001">
    <property type="protein sequence ID" value="GAA3725723.1"/>
    <property type="molecule type" value="Genomic_DNA"/>
</dbReference>
<sequence>MHKLNSRRGAPGSTGTVVLGSLCFGAAFAYVAVVGLSLVALPEEPLATEQLSTMSGVSQFSRAPVASLSVTVDDGERTYQQTLTCSGAPERDPAACSALADSVRGERAGSPFDEVPPGAICTDTSYGPERATITGVWNGQRIDTELSRQGSCEEARWQRLTSLTRPLE</sequence>
<evidence type="ECO:0008006" key="4">
    <source>
        <dbReference type="Google" id="ProtNLM"/>
    </source>
</evidence>
<gene>
    <name evidence="2" type="ORF">GCM10022402_03040</name>
</gene>
<protein>
    <recommendedName>
        <fullName evidence="4">Subtilisin inhibitor-like</fullName>
    </recommendedName>
</protein>
<keyword evidence="3" id="KW-1185">Reference proteome</keyword>
<dbReference type="InterPro" id="IPR036819">
    <property type="entry name" value="Subtilisin_inhibitor-like_sf"/>
</dbReference>
<dbReference type="Proteomes" id="UP001500908">
    <property type="component" value="Unassembled WGS sequence"/>
</dbReference>
<keyword evidence="1" id="KW-1133">Transmembrane helix</keyword>
<keyword evidence="1" id="KW-0472">Membrane</keyword>
<name>A0ABP7EWA0_9ACTN</name>
<evidence type="ECO:0000313" key="2">
    <source>
        <dbReference type="EMBL" id="GAA3725723.1"/>
    </source>
</evidence>
<evidence type="ECO:0000256" key="1">
    <source>
        <dbReference type="SAM" id="Phobius"/>
    </source>
</evidence>
<evidence type="ECO:0000313" key="3">
    <source>
        <dbReference type="Proteomes" id="UP001500908"/>
    </source>
</evidence>
<proteinExistence type="predicted"/>
<reference evidence="3" key="1">
    <citation type="journal article" date="2019" name="Int. J. Syst. Evol. Microbiol.">
        <title>The Global Catalogue of Microorganisms (GCM) 10K type strain sequencing project: providing services to taxonomists for standard genome sequencing and annotation.</title>
        <authorList>
            <consortium name="The Broad Institute Genomics Platform"/>
            <consortium name="The Broad Institute Genome Sequencing Center for Infectious Disease"/>
            <person name="Wu L."/>
            <person name="Ma J."/>
        </authorList>
    </citation>
    <scope>NUCLEOTIDE SEQUENCE [LARGE SCALE GENOMIC DNA]</scope>
    <source>
        <strain evidence="3">JCM 17137</strain>
    </source>
</reference>
<dbReference type="RefSeq" id="WP_344966450.1">
    <property type="nucleotide sequence ID" value="NZ_BAABDD010000001.1"/>
</dbReference>
<accession>A0ABP7EWA0</accession>